<proteinExistence type="predicted"/>
<evidence type="ECO:0000313" key="1">
    <source>
        <dbReference type="EMBL" id="PNY11736.1"/>
    </source>
</evidence>
<gene>
    <name evidence="1" type="ORF">L195_g008349</name>
</gene>
<reference evidence="1 2" key="1">
    <citation type="journal article" date="2014" name="Am. J. Bot.">
        <title>Genome assembly and annotation for red clover (Trifolium pratense; Fabaceae).</title>
        <authorList>
            <person name="Istvanek J."/>
            <person name="Jaros M."/>
            <person name="Krenek A."/>
            <person name="Repkova J."/>
        </authorList>
    </citation>
    <scope>NUCLEOTIDE SEQUENCE [LARGE SCALE GENOMIC DNA]</scope>
    <source>
        <strain evidence="2">cv. Tatra</strain>
        <tissue evidence="1">Young leaves</tissue>
    </source>
</reference>
<sequence length="57" mass="6237">MKKGSEIRVFQDMQTHFICIRDFTGKNDRTSMISVSGRITGDATALEGGGILMSTVQ</sequence>
<dbReference type="AlphaFoldDB" id="A0A2K3P8Y0"/>
<accession>A0A2K3P8Y0</accession>
<organism evidence="1 2">
    <name type="scientific">Trifolium pratense</name>
    <name type="common">Red clover</name>
    <dbReference type="NCBI Taxonomy" id="57577"/>
    <lineage>
        <taxon>Eukaryota</taxon>
        <taxon>Viridiplantae</taxon>
        <taxon>Streptophyta</taxon>
        <taxon>Embryophyta</taxon>
        <taxon>Tracheophyta</taxon>
        <taxon>Spermatophyta</taxon>
        <taxon>Magnoliopsida</taxon>
        <taxon>eudicotyledons</taxon>
        <taxon>Gunneridae</taxon>
        <taxon>Pentapetalae</taxon>
        <taxon>rosids</taxon>
        <taxon>fabids</taxon>
        <taxon>Fabales</taxon>
        <taxon>Fabaceae</taxon>
        <taxon>Papilionoideae</taxon>
        <taxon>50 kb inversion clade</taxon>
        <taxon>NPAAA clade</taxon>
        <taxon>Hologalegina</taxon>
        <taxon>IRL clade</taxon>
        <taxon>Trifolieae</taxon>
        <taxon>Trifolium</taxon>
    </lineage>
</organism>
<name>A0A2K3P8Y0_TRIPR</name>
<evidence type="ECO:0000313" key="2">
    <source>
        <dbReference type="Proteomes" id="UP000236291"/>
    </source>
</evidence>
<reference evidence="1 2" key="2">
    <citation type="journal article" date="2017" name="Front. Plant Sci.">
        <title>Gene Classification and Mining of Molecular Markers Useful in Red Clover (Trifolium pratense) Breeding.</title>
        <authorList>
            <person name="Istvanek J."/>
            <person name="Dluhosova J."/>
            <person name="Dluhos P."/>
            <person name="Patkova L."/>
            <person name="Nedelnik J."/>
            <person name="Repkova J."/>
        </authorList>
    </citation>
    <scope>NUCLEOTIDE SEQUENCE [LARGE SCALE GENOMIC DNA]</scope>
    <source>
        <strain evidence="2">cv. Tatra</strain>
        <tissue evidence="1">Young leaves</tissue>
    </source>
</reference>
<dbReference type="EMBL" id="ASHM01004750">
    <property type="protein sequence ID" value="PNY11736.1"/>
    <property type="molecule type" value="Genomic_DNA"/>
</dbReference>
<comment type="caution">
    <text evidence="1">The sequence shown here is derived from an EMBL/GenBank/DDBJ whole genome shotgun (WGS) entry which is preliminary data.</text>
</comment>
<protein>
    <submittedName>
        <fullName evidence="1">Uncharacterized protein</fullName>
    </submittedName>
</protein>
<dbReference type="Proteomes" id="UP000236291">
    <property type="component" value="Unassembled WGS sequence"/>
</dbReference>